<feature type="transmembrane region" description="Helical" evidence="2">
    <location>
        <begin position="141"/>
        <end position="158"/>
    </location>
</feature>
<evidence type="ECO:0000256" key="2">
    <source>
        <dbReference type="SAM" id="Phobius"/>
    </source>
</evidence>
<dbReference type="Pfam" id="PF10861">
    <property type="entry name" value="DUF2784"/>
    <property type="match status" value="1"/>
</dbReference>
<name>Q3JKD9_BURP1</name>
<dbReference type="KEGG" id="bpm:BURPS1710b_A0805"/>
<dbReference type="EMBL" id="CP000125">
    <property type="protein sequence ID" value="ABA53227.1"/>
    <property type="molecule type" value="Genomic_DNA"/>
</dbReference>
<organism evidence="3 4">
    <name type="scientific">Burkholderia pseudomallei (strain 1710b)</name>
    <dbReference type="NCBI Taxonomy" id="320372"/>
    <lineage>
        <taxon>Bacteria</taxon>
        <taxon>Pseudomonadati</taxon>
        <taxon>Pseudomonadota</taxon>
        <taxon>Betaproteobacteria</taxon>
        <taxon>Burkholderiales</taxon>
        <taxon>Burkholderiaceae</taxon>
        <taxon>Burkholderia</taxon>
        <taxon>pseudomallei group</taxon>
    </lineage>
</organism>
<feature type="transmembrane region" description="Helical" evidence="2">
    <location>
        <begin position="192"/>
        <end position="212"/>
    </location>
</feature>
<evidence type="ECO:0000313" key="4">
    <source>
        <dbReference type="Proteomes" id="UP000002700"/>
    </source>
</evidence>
<keyword evidence="2" id="KW-1133">Transmembrane helix</keyword>
<reference evidence="3 4" key="1">
    <citation type="submission" date="2005-09" db="EMBL/GenBank/DDBJ databases">
        <authorList>
            <person name="Woods D.E."/>
            <person name="Nierman W.C."/>
        </authorList>
    </citation>
    <scope>NUCLEOTIDE SEQUENCE [LARGE SCALE GENOMIC DNA]</scope>
    <source>
        <strain evidence="3 4">1710b</strain>
    </source>
</reference>
<dbReference type="Proteomes" id="UP000002700">
    <property type="component" value="Chromosome II"/>
</dbReference>
<dbReference type="InterPro" id="IPR021218">
    <property type="entry name" value="DUF2784"/>
</dbReference>
<gene>
    <name evidence="3" type="ordered locus">BURPS1710b_A0805</name>
</gene>
<accession>Q3JKD9</accession>
<sequence length="220" mass="24532">MPCACSPATGLFRCMRAARRGGPGRRAQGGRYERRPGNRQPGGHLDVSQFHRRSRSVERFRPAGCRARGHRYNDPGGQRADARTLPARHVAARARDFMTWLADIVLVVHALLVLFIVGGLAAIWTGAALGWRWVRARTFRLAHLLAIGIVAALAALGIDCPLTVLEDRLRTGAPDAQGFVQRWVGRLLYHDLPAWAFTAAYVLFALLVWLTWRRIPARDK</sequence>
<dbReference type="EnsemblBacteria" id="ABA53227">
    <property type="protein sequence ID" value="ABA53227"/>
    <property type="gene ID" value="BURPS1710b_A0805"/>
</dbReference>
<protein>
    <submittedName>
        <fullName evidence="3">Putative membrane protein</fullName>
    </submittedName>
</protein>
<keyword evidence="2" id="KW-0472">Membrane</keyword>
<proteinExistence type="predicted"/>
<evidence type="ECO:0000313" key="3">
    <source>
        <dbReference type="EMBL" id="ABA53227.1"/>
    </source>
</evidence>
<feature type="region of interest" description="Disordered" evidence="1">
    <location>
        <begin position="19"/>
        <end position="46"/>
    </location>
</feature>
<feature type="transmembrane region" description="Helical" evidence="2">
    <location>
        <begin position="104"/>
        <end position="129"/>
    </location>
</feature>
<evidence type="ECO:0000256" key="1">
    <source>
        <dbReference type="SAM" id="MobiDB-lite"/>
    </source>
</evidence>
<keyword evidence="2" id="KW-0812">Transmembrane</keyword>
<dbReference type="HOGENOM" id="CLU_109263_0_0_4"/>
<dbReference type="AlphaFoldDB" id="Q3JKD9"/>